<keyword evidence="2" id="KW-1133">Transmembrane helix</keyword>
<keyword evidence="2" id="KW-0812">Transmembrane</keyword>
<name>A0A8T4KVR5_9ARCH</name>
<sequence>MLIPLSSATSLSLPKEFPANTNWSFSVALDPSDSFDATEIYFNEKRIVSAYSNGRALIDAQNGGLVADAFILDSVPEDNSGLILYVSYLGIDSGEYEIRVETLNEGALIESASGTIVVFDAAAKSYADELNGQIDALRKLSKEIENDLNELEKNAGENSAALEQKIAQSKEGISNLQALYSDFNSRANATEETLKENAGAYSKLNEEMQKLKKSLKEYQARLNSLEGSGAATGYATIGGLSIIAIAVAFALLFVVVWKERTKIAELLKRKRAF</sequence>
<dbReference type="SUPFAM" id="SSF58100">
    <property type="entry name" value="Bacterial hemolysins"/>
    <property type="match status" value="1"/>
</dbReference>
<feature type="coiled-coil region" evidence="1">
    <location>
        <begin position="127"/>
        <end position="161"/>
    </location>
</feature>
<keyword evidence="2" id="KW-0472">Membrane</keyword>
<organism evidence="3 4">
    <name type="scientific">Candidatus Iainarchaeum sp</name>
    <dbReference type="NCBI Taxonomy" id="3101447"/>
    <lineage>
        <taxon>Archaea</taxon>
        <taxon>Candidatus Iainarchaeota</taxon>
        <taxon>Candidatus Iainarchaeia</taxon>
        <taxon>Candidatus Iainarchaeales</taxon>
        <taxon>Candidatus Iainarchaeaceae</taxon>
        <taxon>Candidatus Iainarchaeum</taxon>
    </lineage>
</organism>
<dbReference type="Proteomes" id="UP000677687">
    <property type="component" value="Unassembled WGS sequence"/>
</dbReference>
<comment type="caution">
    <text evidence="3">The sequence shown here is derived from an EMBL/GenBank/DDBJ whole genome shotgun (WGS) entry which is preliminary data.</text>
</comment>
<evidence type="ECO:0000313" key="4">
    <source>
        <dbReference type="Proteomes" id="UP000677687"/>
    </source>
</evidence>
<reference evidence="3" key="2">
    <citation type="submission" date="2021-05" db="EMBL/GenBank/DDBJ databases">
        <title>Protein family content uncovers lineage relationships and bacterial pathway maintenance mechanisms in DPANN archaea.</title>
        <authorList>
            <person name="Castelle C.J."/>
            <person name="Meheust R."/>
            <person name="Jaffe A.L."/>
            <person name="Seitz K."/>
            <person name="Gong X."/>
            <person name="Baker B.J."/>
            <person name="Banfield J.F."/>
        </authorList>
    </citation>
    <scope>NUCLEOTIDE SEQUENCE</scope>
    <source>
        <strain evidence="3">RIFCSPHIGHO2_01_FULL_AR10_44_11</strain>
    </source>
</reference>
<accession>A0A8T4KVR5</accession>
<protein>
    <submittedName>
        <fullName evidence="3">Uncharacterized protein</fullName>
    </submittedName>
</protein>
<evidence type="ECO:0000256" key="1">
    <source>
        <dbReference type="SAM" id="Coils"/>
    </source>
</evidence>
<dbReference type="AlphaFoldDB" id="A0A8T4KVR5"/>
<dbReference type="EMBL" id="JAGVWD010000051">
    <property type="protein sequence ID" value="MBS3057652.1"/>
    <property type="molecule type" value="Genomic_DNA"/>
</dbReference>
<feature type="transmembrane region" description="Helical" evidence="2">
    <location>
        <begin position="233"/>
        <end position="257"/>
    </location>
</feature>
<keyword evidence="1" id="KW-0175">Coiled coil</keyword>
<feature type="coiled-coil region" evidence="1">
    <location>
        <begin position="194"/>
        <end position="228"/>
    </location>
</feature>
<proteinExistence type="predicted"/>
<evidence type="ECO:0000256" key="2">
    <source>
        <dbReference type="SAM" id="Phobius"/>
    </source>
</evidence>
<dbReference type="Gene3D" id="1.20.1170.10">
    <property type="match status" value="1"/>
</dbReference>
<gene>
    <name evidence="3" type="ORF">J4415_03430</name>
</gene>
<evidence type="ECO:0000313" key="3">
    <source>
        <dbReference type="EMBL" id="MBS3057652.1"/>
    </source>
</evidence>
<reference evidence="3" key="1">
    <citation type="submission" date="2021-03" db="EMBL/GenBank/DDBJ databases">
        <authorList>
            <person name="Jaffe A."/>
        </authorList>
    </citation>
    <scope>NUCLEOTIDE SEQUENCE</scope>
    <source>
        <strain evidence="3">RIFCSPHIGHO2_01_FULL_AR10_44_11</strain>
    </source>
</reference>